<keyword evidence="2" id="KW-1185">Reference proteome</keyword>
<comment type="caution">
    <text evidence="1">The sequence shown here is derived from an EMBL/GenBank/DDBJ whole genome shotgun (WGS) entry which is preliminary data.</text>
</comment>
<dbReference type="EMBL" id="JAGFBR010000018">
    <property type="protein sequence ID" value="KAH0450515.1"/>
    <property type="molecule type" value="Genomic_DNA"/>
</dbReference>
<proteinExistence type="predicted"/>
<organism evidence="1 2">
    <name type="scientific">Dendrobium chrysotoxum</name>
    <name type="common">Orchid</name>
    <dbReference type="NCBI Taxonomy" id="161865"/>
    <lineage>
        <taxon>Eukaryota</taxon>
        <taxon>Viridiplantae</taxon>
        <taxon>Streptophyta</taxon>
        <taxon>Embryophyta</taxon>
        <taxon>Tracheophyta</taxon>
        <taxon>Spermatophyta</taxon>
        <taxon>Magnoliopsida</taxon>
        <taxon>Liliopsida</taxon>
        <taxon>Asparagales</taxon>
        <taxon>Orchidaceae</taxon>
        <taxon>Epidendroideae</taxon>
        <taxon>Malaxideae</taxon>
        <taxon>Dendrobiinae</taxon>
        <taxon>Dendrobium</taxon>
    </lineage>
</organism>
<dbReference type="AlphaFoldDB" id="A0AAV7G444"/>
<dbReference type="Proteomes" id="UP000775213">
    <property type="component" value="Unassembled WGS sequence"/>
</dbReference>
<name>A0AAV7G444_DENCH</name>
<gene>
    <name evidence="1" type="ORF">IEQ34_021207</name>
</gene>
<evidence type="ECO:0000313" key="1">
    <source>
        <dbReference type="EMBL" id="KAH0450515.1"/>
    </source>
</evidence>
<sequence length="224" mass="26085">MLGNFIISVNPQAKKAKIETTASDSDKFEDLIIPYKGSTKEKLLLDNLPASTLGSLVSYNDESNDRGIQGLFKVVDLDEYAADDDEYEENMKKEIHKALLKYASIGELLSHGLHYRMHYIMEFLSYYMHKDCPRMDELLLTFEAWQGICWFTIYASVAFDWCRDVQIAAKKKGRRRKRIKKKEIFSKKKKRGFLYIISSPPPSTPCREDIIFKLKTLRAHFRHS</sequence>
<evidence type="ECO:0000313" key="2">
    <source>
        <dbReference type="Proteomes" id="UP000775213"/>
    </source>
</evidence>
<protein>
    <submittedName>
        <fullName evidence="1">Uncharacterized protein</fullName>
    </submittedName>
</protein>
<reference evidence="1 2" key="1">
    <citation type="journal article" date="2021" name="Hortic Res">
        <title>Chromosome-scale assembly of the Dendrobium chrysotoxum genome enhances the understanding of orchid evolution.</title>
        <authorList>
            <person name="Zhang Y."/>
            <person name="Zhang G.Q."/>
            <person name="Zhang D."/>
            <person name="Liu X.D."/>
            <person name="Xu X.Y."/>
            <person name="Sun W.H."/>
            <person name="Yu X."/>
            <person name="Zhu X."/>
            <person name="Wang Z.W."/>
            <person name="Zhao X."/>
            <person name="Zhong W.Y."/>
            <person name="Chen H."/>
            <person name="Yin W.L."/>
            <person name="Huang T."/>
            <person name="Niu S.C."/>
            <person name="Liu Z.J."/>
        </authorList>
    </citation>
    <scope>NUCLEOTIDE SEQUENCE [LARGE SCALE GENOMIC DNA]</scope>
    <source>
        <strain evidence="1">Lindl</strain>
    </source>
</reference>
<accession>A0AAV7G444</accession>